<sequence length="187" mass="22713">MVHPVITEIFSNDKNVDSFFLWISNRVKEKKSLEEFFRWHLEVISEVINEIEVSKEINFLDKKEANKWAIEFLKNYDKKIRKMRYASNQIFERFHELKIEFNEIISKENKFEKESKDAMQVFLNKEELLVGKIIFSYREIWFVANQITNSDFKLGSIDKYQKWVEENYSNLKKVKDTLQHIEKEISK</sequence>
<protein>
    <submittedName>
        <fullName evidence="1">Uncharacterized protein</fullName>
    </submittedName>
</protein>
<proteinExistence type="predicted"/>
<dbReference type="AlphaFoldDB" id="A0A081RLU7"/>
<evidence type="ECO:0000313" key="2">
    <source>
        <dbReference type="Proteomes" id="UP000028059"/>
    </source>
</evidence>
<dbReference type="PATRIC" id="fig|1502293.3.peg.1320"/>
<dbReference type="Proteomes" id="UP000028059">
    <property type="component" value="Unassembled WGS sequence"/>
</dbReference>
<comment type="caution">
    <text evidence="1">The sequence shown here is derived from an EMBL/GenBank/DDBJ whole genome shotgun (WGS) entry which is preliminary data.</text>
</comment>
<accession>A0A081RLU7</accession>
<organism evidence="1 2">
    <name type="scientific">Marine Group I thaumarchaeote SCGC AAA799-N04</name>
    <dbReference type="NCBI Taxonomy" id="1502293"/>
    <lineage>
        <taxon>Archaea</taxon>
        <taxon>Nitrososphaerota</taxon>
        <taxon>Marine Group I</taxon>
    </lineage>
</organism>
<gene>
    <name evidence="1" type="ORF">AAA799N04_01424</name>
</gene>
<reference evidence="1 2" key="1">
    <citation type="submission" date="2014-06" db="EMBL/GenBank/DDBJ databases">
        <authorList>
            <person name="Ngugi D.K."/>
            <person name="Blom J."/>
            <person name="Alam I."/>
            <person name="Rashid M."/>
            <person name="Ba Alawi W."/>
            <person name="Zhang G."/>
            <person name="Hikmawan T."/>
            <person name="Guan Y."/>
            <person name="Antunes A."/>
            <person name="Siam R."/>
            <person name="ElDorry H."/>
            <person name="Bajic V."/>
            <person name="Stingl U."/>
        </authorList>
    </citation>
    <scope>NUCLEOTIDE SEQUENCE [LARGE SCALE GENOMIC DNA]</scope>
    <source>
        <strain evidence="1">SCGC AAA799-N04</strain>
    </source>
</reference>
<keyword evidence="2" id="KW-1185">Reference proteome</keyword>
<evidence type="ECO:0000313" key="1">
    <source>
        <dbReference type="EMBL" id="KEQ56170.1"/>
    </source>
</evidence>
<name>A0A081RLU7_9ARCH</name>
<dbReference type="EMBL" id="JOKN01000030">
    <property type="protein sequence ID" value="KEQ56170.1"/>
    <property type="molecule type" value="Genomic_DNA"/>
</dbReference>